<dbReference type="GO" id="GO:0016538">
    <property type="term" value="F:cyclin-dependent protein serine/threonine kinase regulator activity"/>
    <property type="evidence" value="ECO:0007669"/>
    <property type="project" value="TreeGrafter"/>
</dbReference>
<dbReference type="Proteomes" id="UP000305067">
    <property type="component" value="Unassembled WGS sequence"/>
</dbReference>
<dbReference type="EMBL" id="ML179027">
    <property type="protein sequence ID" value="TFK95048.1"/>
    <property type="molecule type" value="Genomic_DNA"/>
</dbReference>
<dbReference type="SUPFAM" id="SSF47954">
    <property type="entry name" value="Cyclin-like"/>
    <property type="match status" value="1"/>
</dbReference>
<proteinExistence type="predicted"/>
<dbReference type="CDD" id="cd20557">
    <property type="entry name" value="CYCLIN_ScPCL1-like"/>
    <property type="match status" value="1"/>
</dbReference>
<evidence type="ECO:0000313" key="3">
    <source>
        <dbReference type="EMBL" id="TFK95048.1"/>
    </source>
</evidence>
<evidence type="ECO:0000259" key="2">
    <source>
        <dbReference type="Pfam" id="PF00134"/>
    </source>
</evidence>
<dbReference type="OrthoDB" id="10250320at2759"/>
<feature type="compositionally biased region" description="Low complexity" evidence="1">
    <location>
        <begin position="208"/>
        <end position="233"/>
    </location>
</feature>
<dbReference type="GO" id="GO:0019901">
    <property type="term" value="F:protein kinase binding"/>
    <property type="evidence" value="ECO:0007669"/>
    <property type="project" value="InterPro"/>
</dbReference>
<dbReference type="STRING" id="1884261.A0A5C3Q4A5"/>
<feature type="compositionally biased region" description="Polar residues" evidence="1">
    <location>
        <begin position="278"/>
        <end position="293"/>
    </location>
</feature>
<feature type="domain" description="Cyclin N-terminal" evidence="2">
    <location>
        <begin position="61"/>
        <end position="159"/>
    </location>
</feature>
<dbReference type="Pfam" id="PF00134">
    <property type="entry name" value="Cyclin_N"/>
    <property type="match status" value="1"/>
</dbReference>
<dbReference type="PANTHER" id="PTHR15615:SF10">
    <property type="entry name" value="PHO85 CYCLIN-2-RELATED"/>
    <property type="match status" value="1"/>
</dbReference>
<name>A0A5C3Q4A5_9AGAR</name>
<dbReference type="PANTHER" id="PTHR15615">
    <property type="match status" value="1"/>
</dbReference>
<sequence>MAYIHQASQVSPSLHSPALMQLVEFDISSSVIDYAIECVAETVDYALGRPSTSQRGRTASKQNPSFTTFVTNVLTRAEVSMPTLLVALAYIDRVKPHLNISLEVWALERVFLGAVIVASKYLNDSTLKNIHWSLCSGSFGKRDCGRIEREFLDVLDWELGVKESDLLSHHDGLTTAVLHSRRYQSSSSSHCQRVPYSPKSATCPELRPSSPHSSISSASPSPRTPSSSSISPVHPEHSHPITKSAPAALPPPKPSSASYASSTMDLIRAFPIPASSTTQARSHQFHPNSSLSSHLPYPVRIVS</sequence>
<gene>
    <name evidence="3" type="ORF">BDV98DRAFT_609169</name>
</gene>
<feature type="region of interest" description="Disordered" evidence="1">
    <location>
        <begin position="278"/>
        <end position="297"/>
    </location>
</feature>
<evidence type="ECO:0000313" key="4">
    <source>
        <dbReference type="Proteomes" id="UP000305067"/>
    </source>
</evidence>
<reference evidence="3 4" key="1">
    <citation type="journal article" date="2019" name="Nat. Ecol. Evol.">
        <title>Megaphylogeny resolves global patterns of mushroom evolution.</title>
        <authorList>
            <person name="Varga T."/>
            <person name="Krizsan K."/>
            <person name="Foldi C."/>
            <person name="Dima B."/>
            <person name="Sanchez-Garcia M."/>
            <person name="Sanchez-Ramirez S."/>
            <person name="Szollosi G.J."/>
            <person name="Szarkandi J.G."/>
            <person name="Papp V."/>
            <person name="Albert L."/>
            <person name="Andreopoulos W."/>
            <person name="Angelini C."/>
            <person name="Antonin V."/>
            <person name="Barry K.W."/>
            <person name="Bougher N.L."/>
            <person name="Buchanan P."/>
            <person name="Buyck B."/>
            <person name="Bense V."/>
            <person name="Catcheside P."/>
            <person name="Chovatia M."/>
            <person name="Cooper J."/>
            <person name="Damon W."/>
            <person name="Desjardin D."/>
            <person name="Finy P."/>
            <person name="Geml J."/>
            <person name="Haridas S."/>
            <person name="Hughes K."/>
            <person name="Justo A."/>
            <person name="Karasinski D."/>
            <person name="Kautmanova I."/>
            <person name="Kiss B."/>
            <person name="Kocsube S."/>
            <person name="Kotiranta H."/>
            <person name="LaButti K.M."/>
            <person name="Lechner B.E."/>
            <person name="Liimatainen K."/>
            <person name="Lipzen A."/>
            <person name="Lukacs Z."/>
            <person name="Mihaltcheva S."/>
            <person name="Morgado L.N."/>
            <person name="Niskanen T."/>
            <person name="Noordeloos M.E."/>
            <person name="Ohm R.A."/>
            <person name="Ortiz-Santana B."/>
            <person name="Ovrebo C."/>
            <person name="Racz N."/>
            <person name="Riley R."/>
            <person name="Savchenko A."/>
            <person name="Shiryaev A."/>
            <person name="Soop K."/>
            <person name="Spirin V."/>
            <person name="Szebenyi C."/>
            <person name="Tomsovsky M."/>
            <person name="Tulloss R.E."/>
            <person name="Uehling J."/>
            <person name="Grigoriev I.V."/>
            <person name="Vagvolgyi C."/>
            <person name="Papp T."/>
            <person name="Martin F.M."/>
            <person name="Miettinen O."/>
            <person name="Hibbett D.S."/>
            <person name="Nagy L.G."/>
        </authorList>
    </citation>
    <scope>NUCLEOTIDE SEQUENCE [LARGE SCALE GENOMIC DNA]</scope>
    <source>
        <strain evidence="3 4">CBS 309.79</strain>
    </source>
</reference>
<dbReference type="Gene3D" id="1.10.472.10">
    <property type="entry name" value="Cyclin-like"/>
    <property type="match status" value="1"/>
</dbReference>
<evidence type="ECO:0000256" key="1">
    <source>
        <dbReference type="SAM" id="MobiDB-lite"/>
    </source>
</evidence>
<dbReference type="InterPro" id="IPR036915">
    <property type="entry name" value="Cyclin-like_sf"/>
</dbReference>
<accession>A0A5C3Q4A5</accession>
<dbReference type="InterPro" id="IPR013922">
    <property type="entry name" value="Cyclin_PHO80-like"/>
</dbReference>
<dbReference type="AlphaFoldDB" id="A0A5C3Q4A5"/>
<protein>
    <recommendedName>
        <fullName evidence="2">Cyclin N-terminal domain-containing protein</fullName>
    </recommendedName>
</protein>
<organism evidence="3 4">
    <name type="scientific">Pterulicium gracile</name>
    <dbReference type="NCBI Taxonomy" id="1884261"/>
    <lineage>
        <taxon>Eukaryota</taxon>
        <taxon>Fungi</taxon>
        <taxon>Dikarya</taxon>
        <taxon>Basidiomycota</taxon>
        <taxon>Agaricomycotina</taxon>
        <taxon>Agaricomycetes</taxon>
        <taxon>Agaricomycetidae</taxon>
        <taxon>Agaricales</taxon>
        <taxon>Pleurotineae</taxon>
        <taxon>Pterulaceae</taxon>
        <taxon>Pterulicium</taxon>
    </lineage>
</organism>
<feature type="region of interest" description="Disordered" evidence="1">
    <location>
        <begin position="188"/>
        <end position="259"/>
    </location>
</feature>
<dbReference type="InterPro" id="IPR006671">
    <property type="entry name" value="Cyclin_N"/>
</dbReference>
<keyword evidence="4" id="KW-1185">Reference proteome</keyword>
<dbReference type="GO" id="GO:0000307">
    <property type="term" value="C:cyclin-dependent protein kinase holoenzyme complex"/>
    <property type="evidence" value="ECO:0007669"/>
    <property type="project" value="TreeGrafter"/>
</dbReference>
<dbReference type="GO" id="GO:0005634">
    <property type="term" value="C:nucleus"/>
    <property type="evidence" value="ECO:0007669"/>
    <property type="project" value="TreeGrafter"/>
</dbReference>